<organism evidence="4">
    <name type="scientific">Chlorella variabilis</name>
    <name type="common">Green alga</name>
    <dbReference type="NCBI Taxonomy" id="554065"/>
    <lineage>
        <taxon>Eukaryota</taxon>
        <taxon>Viridiplantae</taxon>
        <taxon>Chlorophyta</taxon>
        <taxon>core chlorophytes</taxon>
        <taxon>Trebouxiophyceae</taxon>
        <taxon>Chlorellales</taxon>
        <taxon>Chlorellaceae</taxon>
        <taxon>Chlorella clade</taxon>
        <taxon>Chlorella</taxon>
    </lineage>
</organism>
<dbReference type="EMBL" id="GL433845">
    <property type="protein sequence ID" value="EFN55245.1"/>
    <property type="molecule type" value="Genomic_DNA"/>
</dbReference>
<dbReference type="STRING" id="554065.E1ZG79"/>
<dbReference type="KEGG" id="cvr:CHLNCDRAFT_134565"/>
<evidence type="ECO:0000313" key="3">
    <source>
        <dbReference type="EMBL" id="EFN55245.1"/>
    </source>
</evidence>
<dbReference type="InterPro" id="IPR013830">
    <property type="entry name" value="SGNH_hydro"/>
</dbReference>
<dbReference type="InParanoid" id="E1ZG79"/>
<dbReference type="SUPFAM" id="SSF52266">
    <property type="entry name" value="SGNH hydrolase"/>
    <property type="match status" value="1"/>
</dbReference>
<evidence type="ECO:0000256" key="1">
    <source>
        <dbReference type="SAM" id="MobiDB-lite"/>
    </source>
</evidence>
<dbReference type="InterPro" id="IPR036514">
    <property type="entry name" value="SGNH_hydro_sf"/>
</dbReference>
<accession>E1ZG79</accession>
<proteinExistence type="predicted"/>
<dbReference type="GeneID" id="17354637"/>
<dbReference type="RefSeq" id="XP_005847347.1">
    <property type="nucleotide sequence ID" value="XM_005847285.1"/>
</dbReference>
<reference evidence="3 4" key="1">
    <citation type="journal article" date="2010" name="Plant Cell">
        <title>The Chlorella variabilis NC64A genome reveals adaptation to photosymbiosis, coevolution with viruses, and cryptic sex.</title>
        <authorList>
            <person name="Blanc G."/>
            <person name="Duncan G."/>
            <person name="Agarkova I."/>
            <person name="Borodovsky M."/>
            <person name="Gurnon J."/>
            <person name="Kuo A."/>
            <person name="Lindquist E."/>
            <person name="Lucas S."/>
            <person name="Pangilinan J."/>
            <person name="Polle J."/>
            <person name="Salamov A."/>
            <person name="Terry A."/>
            <person name="Yamada T."/>
            <person name="Dunigan D.D."/>
            <person name="Grigoriev I.V."/>
            <person name="Claverie J.M."/>
            <person name="Van Etten J.L."/>
        </authorList>
    </citation>
    <scope>NUCLEOTIDE SEQUENCE [LARGE SCALE GENOMIC DNA]</scope>
    <source>
        <strain evidence="3 4">NC64A</strain>
    </source>
</reference>
<evidence type="ECO:0000259" key="2">
    <source>
        <dbReference type="Pfam" id="PF13472"/>
    </source>
</evidence>
<dbReference type="AlphaFoldDB" id="E1ZG79"/>
<feature type="region of interest" description="Disordered" evidence="1">
    <location>
        <begin position="1"/>
        <end position="25"/>
    </location>
</feature>
<dbReference type="Proteomes" id="UP000008141">
    <property type="component" value="Unassembled WGS sequence"/>
</dbReference>
<evidence type="ECO:0000313" key="4">
    <source>
        <dbReference type="Proteomes" id="UP000008141"/>
    </source>
</evidence>
<dbReference type="PANTHER" id="PTHR30383">
    <property type="entry name" value="THIOESTERASE 1/PROTEASE 1/LYSOPHOSPHOLIPASE L1"/>
    <property type="match status" value="1"/>
</dbReference>
<name>E1ZG79_CHLVA</name>
<keyword evidence="4" id="KW-1185">Reference proteome</keyword>
<dbReference type="OrthoDB" id="505607at2759"/>
<sequence length="228" mass="24001">MVRVGRGRAEASPPGAADAAAPDPCPTWAAEHVEARADNKALAYKAQQAQRAPLALAFLGDSITEGLNACGRRLAAAESALGGAVGLFGVPGDCVENLAWRLGHGGMPRAAAYCIQIGTNDLSMGEAPRSLVAQIQELVQYVRYHAPEAHIVLLSLFYLEGMQAKAKAVNNALRSFAAGAGDPHLHYSGAGEDLPSELFPDGVHPVKEAYDIVLDALVPFVQQLLQKQ</sequence>
<dbReference type="InterPro" id="IPR051532">
    <property type="entry name" value="Ester_Hydrolysis_Enzymes"/>
</dbReference>
<dbReference type="Gene3D" id="3.40.50.1110">
    <property type="entry name" value="SGNH hydrolase"/>
    <property type="match status" value="1"/>
</dbReference>
<feature type="compositionally biased region" description="Low complexity" evidence="1">
    <location>
        <begin position="10"/>
        <end position="25"/>
    </location>
</feature>
<gene>
    <name evidence="3" type="ORF">CHLNCDRAFT_134565</name>
</gene>
<protein>
    <recommendedName>
        <fullName evidence="2">SGNH hydrolase-type esterase domain-containing protein</fullName>
    </recommendedName>
</protein>
<dbReference type="Pfam" id="PF13472">
    <property type="entry name" value="Lipase_GDSL_2"/>
    <property type="match status" value="1"/>
</dbReference>
<feature type="domain" description="SGNH hydrolase-type esterase" evidence="2">
    <location>
        <begin position="58"/>
        <end position="211"/>
    </location>
</feature>